<proteinExistence type="inferred from homology"/>
<evidence type="ECO:0000256" key="5">
    <source>
        <dbReference type="ARBA" id="ARBA00023136"/>
    </source>
</evidence>
<evidence type="ECO:0000256" key="6">
    <source>
        <dbReference type="SAM" id="MobiDB-lite"/>
    </source>
</evidence>
<keyword evidence="5 7" id="KW-0472">Membrane</keyword>
<accession>A0ABR4ESQ3</accession>
<feature type="transmembrane region" description="Helical" evidence="7">
    <location>
        <begin position="378"/>
        <end position="400"/>
    </location>
</feature>
<evidence type="ECO:0000256" key="2">
    <source>
        <dbReference type="ARBA" id="ARBA00010992"/>
    </source>
</evidence>
<dbReference type="EMBL" id="JBAWTH010000030">
    <property type="protein sequence ID" value="KAL2285465.1"/>
    <property type="molecule type" value="Genomic_DNA"/>
</dbReference>
<feature type="region of interest" description="Disordered" evidence="6">
    <location>
        <begin position="1"/>
        <end position="29"/>
    </location>
</feature>
<keyword evidence="4 7" id="KW-1133">Transmembrane helix</keyword>
<name>A0ABR4ESQ3_9PEZI</name>
<feature type="compositionally biased region" description="Polar residues" evidence="6">
    <location>
        <begin position="8"/>
        <end position="22"/>
    </location>
</feature>
<comment type="subcellular location">
    <subcellularLocation>
        <location evidence="1">Membrane</location>
        <topology evidence="1">Multi-pass membrane protein</topology>
    </subcellularLocation>
</comment>
<dbReference type="Proteomes" id="UP001600888">
    <property type="component" value="Unassembled WGS sequence"/>
</dbReference>
<feature type="transmembrane region" description="Helical" evidence="7">
    <location>
        <begin position="354"/>
        <end position="371"/>
    </location>
</feature>
<dbReference type="InterPro" id="IPR020846">
    <property type="entry name" value="MFS_dom"/>
</dbReference>
<comment type="similarity">
    <text evidence="2">Belongs to the major facilitator superfamily. Sugar transporter (TC 2.A.1.1) family.</text>
</comment>
<dbReference type="PROSITE" id="PS50850">
    <property type="entry name" value="MFS"/>
    <property type="match status" value="1"/>
</dbReference>
<feature type="transmembrane region" description="Helical" evidence="7">
    <location>
        <begin position="148"/>
        <end position="170"/>
    </location>
</feature>
<protein>
    <recommendedName>
        <fullName evidence="8">Major facilitator superfamily (MFS) profile domain-containing protein</fullName>
    </recommendedName>
</protein>
<feature type="transmembrane region" description="Helical" evidence="7">
    <location>
        <begin position="481"/>
        <end position="499"/>
    </location>
</feature>
<dbReference type="Pfam" id="PF00083">
    <property type="entry name" value="Sugar_tr"/>
    <property type="match status" value="2"/>
</dbReference>
<feature type="transmembrane region" description="Helical" evidence="7">
    <location>
        <begin position="225"/>
        <end position="247"/>
    </location>
</feature>
<dbReference type="PANTHER" id="PTHR48022">
    <property type="entry name" value="PLASTIDIC GLUCOSE TRANSPORTER 4"/>
    <property type="match status" value="1"/>
</dbReference>
<evidence type="ECO:0000256" key="4">
    <source>
        <dbReference type="ARBA" id="ARBA00022989"/>
    </source>
</evidence>
<feature type="domain" description="Major facilitator superfamily (MFS) profile" evidence="8">
    <location>
        <begin position="41"/>
        <end position="503"/>
    </location>
</feature>
<feature type="transmembrane region" description="Helical" evidence="7">
    <location>
        <begin position="314"/>
        <end position="334"/>
    </location>
</feature>
<feature type="transmembrane region" description="Helical" evidence="7">
    <location>
        <begin position="88"/>
        <end position="110"/>
    </location>
</feature>
<feature type="transmembrane region" description="Helical" evidence="7">
    <location>
        <begin position="444"/>
        <end position="469"/>
    </location>
</feature>
<dbReference type="InterPro" id="IPR050360">
    <property type="entry name" value="MFS_Sugar_Transporters"/>
</dbReference>
<keyword evidence="3 7" id="KW-0812">Transmembrane</keyword>
<evidence type="ECO:0000259" key="8">
    <source>
        <dbReference type="PROSITE" id="PS50850"/>
    </source>
</evidence>
<dbReference type="SUPFAM" id="SSF103473">
    <property type="entry name" value="MFS general substrate transporter"/>
    <property type="match status" value="1"/>
</dbReference>
<keyword evidence="10" id="KW-1185">Reference proteome</keyword>
<evidence type="ECO:0000313" key="9">
    <source>
        <dbReference type="EMBL" id="KAL2285465.1"/>
    </source>
</evidence>
<dbReference type="PANTHER" id="PTHR48022:SF10">
    <property type="entry name" value="MAJOR FACILITATOR SUPERFAMILY (MFS) PROFILE DOMAIN-CONTAINING PROTEIN"/>
    <property type="match status" value="1"/>
</dbReference>
<sequence>MKTDQTVESKAINSSDGSHSPTTDPPRRTYSMKSHWKCLAACTLVSMCPFQYGLDFGLIGGLQAMIGFLKASPETPLGWNLSTERQQLISSLMTLGAFLSSSTAGPIASFMGRKPSIWAASLLCCIANVIMMVTTNINAIYIGRLLLGLANGLFMTFSQLYIQVILYSLFGTSIELTTDNRIQQESVPARYRGLMISSFQVWTSVGSLIGTVVDNFTAKIMGRESYLIPLGLIYIIPFIMSIGLLLIPESPRWLLEHGHRDKALKSLLWHRPYDQAEAEEELKDMQEALEGEMKTKKNAAIKDMWTHPVDRRRTILAVCAITLQGASGAMYMIAYGTYFFEMANIGNSFENSCILTAVGVFAIILNSAVVTHIGRRRVFLTVGLFICGLSQLLTAVIYTIRPGTQSTGKGIVALAIIYIFGYNGMVATYAWISGGELPSQRLRSYTFGLATAVGFFAAWLATFTAPYFINPESLNWGPKYGYIWTPSCWLAAAWVFFFLPEVKDRSLEEIDEMFEARLPARKFRQYVSVGRAGREAEKKEAEVVHAEEVVWADGKVASEAATAIA</sequence>
<evidence type="ECO:0000313" key="10">
    <source>
        <dbReference type="Proteomes" id="UP001600888"/>
    </source>
</evidence>
<evidence type="ECO:0000256" key="1">
    <source>
        <dbReference type="ARBA" id="ARBA00004141"/>
    </source>
</evidence>
<feature type="transmembrane region" description="Helical" evidence="7">
    <location>
        <begin position="412"/>
        <end position="432"/>
    </location>
</feature>
<evidence type="ECO:0000256" key="7">
    <source>
        <dbReference type="SAM" id="Phobius"/>
    </source>
</evidence>
<feature type="transmembrane region" description="Helical" evidence="7">
    <location>
        <begin position="117"/>
        <end position="142"/>
    </location>
</feature>
<gene>
    <name evidence="9" type="ORF">FJTKL_08135</name>
</gene>
<comment type="caution">
    <text evidence="9">The sequence shown here is derived from an EMBL/GenBank/DDBJ whole genome shotgun (WGS) entry which is preliminary data.</text>
</comment>
<reference evidence="9 10" key="1">
    <citation type="submission" date="2024-03" db="EMBL/GenBank/DDBJ databases">
        <title>A high-quality draft genome sequence of Diaporthe vaccinii, a causative agent of upright dieback and viscid rot disease in cranberry plants.</title>
        <authorList>
            <person name="Sarrasin M."/>
            <person name="Lang B.F."/>
            <person name="Burger G."/>
        </authorList>
    </citation>
    <scope>NUCLEOTIDE SEQUENCE [LARGE SCALE GENOMIC DNA]</scope>
    <source>
        <strain evidence="9 10">IS7</strain>
    </source>
</reference>
<dbReference type="Gene3D" id="1.20.1250.20">
    <property type="entry name" value="MFS general substrate transporter like domains"/>
    <property type="match status" value="1"/>
</dbReference>
<dbReference type="InterPro" id="IPR036259">
    <property type="entry name" value="MFS_trans_sf"/>
</dbReference>
<evidence type="ECO:0000256" key="3">
    <source>
        <dbReference type="ARBA" id="ARBA00022692"/>
    </source>
</evidence>
<organism evidence="9 10">
    <name type="scientific">Diaporthe vaccinii</name>
    <dbReference type="NCBI Taxonomy" id="105482"/>
    <lineage>
        <taxon>Eukaryota</taxon>
        <taxon>Fungi</taxon>
        <taxon>Dikarya</taxon>
        <taxon>Ascomycota</taxon>
        <taxon>Pezizomycotina</taxon>
        <taxon>Sordariomycetes</taxon>
        <taxon>Sordariomycetidae</taxon>
        <taxon>Diaporthales</taxon>
        <taxon>Diaporthaceae</taxon>
        <taxon>Diaporthe</taxon>
        <taxon>Diaporthe eres species complex</taxon>
    </lineage>
</organism>
<dbReference type="InterPro" id="IPR005828">
    <property type="entry name" value="MFS_sugar_transport-like"/>
</dbReference>